<reference evidence="4 5" key="1">
    <citation type="submission" date="2018-10" db="EMBL/GenBank/DDBJ databases">
        <title>Genomic Encyclopedia of Archaeal and Bacterial Type Strains, Phase II (KMG-II): from individual species to whole genera.</title>
        <authorList>
            <person name="Goeker M."/>
        </authorList>
    </citation>
    <scope>NUCLEOTIDE SEQUENCE [LARGE SCALE GENOMIC DNA]</scope>
    <source>
        <strain evidence="4 5">DSM 235</strain>
    </source>
</reference>
<dbReference type="AlphaFoldDB" id="A0A495V751"/>
<protein>
    <submittedName>
        <fullName evidence="4">UDP-2,4-diacetamido-2,4, 6-trideoxy-beta-L-altropyranose hydrolase</fullName>
    </submittedName>
</protein>
<dbReference type="Gene3D" id="3.40.50.2000">
    <property type="entry name" value="Glycogen Phosphorylase B"/>
    <property type="match status" value="1"/>
</dbReference>
<dbReference type="OrthoDB" id="9788924at2"/>
<feature type="binding site" evidence="2">
    <location>
        <position position="283"/>
    </location>
    <ligand>
        <name>substrate</name>
    </ligand>
</feature>
<dbReference type="Proteomes" id="UP000274556">
    <property type="component" value="Unassembled WGS sequence"/>
</dbReference>
<dbReference type="Pfam" id="PF04101">
    <property type="entry name" value="Glyco_tran_28_C"/>
    <property type="match status" value="1"/>
</dbReference>
<evidence type="ECO:0000313" key="5">
    <source>
        <dbReference type="Proteomes" id="UP000274556"/>
    </source>
</evidence>
<dbReference type="GO" id="GO:0016787">
    <property type="term" value="F:hydrolase activity"/>
    <property type="evidence" value="ECO:0007669"/>
    <property type="project" value="UniProtKB-KW"/>
</dbReference>
<keyword evidence="5" id="KW-1185">Reference proteome</keyword>
<dbReference type="GO" id="GO:0016758">
    <property type="term" value="F:hexosyltransferase activity"/>
    <property type="evidence" value="ECO:0007669"/>
    <property type="project" value="InterPro"/>
</dbReference>
<proteinExistence type="predicted"/>
<evidence type="ECO:0000256" key="1">
    <source>
        <dbReference type="PIRSR" id="PIRSR620023-1"/>
    </source>
</evidence>
<feature type="binding site" evidence="2">
    <location>
        <position position="176"/>
    </location>
    <ligand>
        <name>substrate</name>
    </ligand>
</feature>
<dbReference type="InterPro" id="IPR020023">
    <property type="entry name" value="PseG"/>
</dbReference>
<dbReference type="PANTHER" id="PTHR21015">
    <property type="entry name" value="UDP-N-ACETYLGLUCOSAMINE--N-ACETYLMURAMYL-(PENTAPEPTIDE) PYROPHOSPHORYL-UNDECAPRENOL N-ACETYLGLUCOSAMINE TRANSFERASE 1"/>
    <property type="match status" value="1"/>
</dbReference>
<dbReference type="EMBL" id="RBXL01000001">
    <property type="protein sequence ID" value="RKT45232.1"/>
    <property type="molecule type" value="Genomic_DNA"/>
</dbReference>
<evidence type="ECO:0000313" key="4">
    <source>
        <dbReference type="EMBL" id="RKT45232.1"/>
    </source>
</evidence>
<name>A0A495V751_9GAMM</name>
<evidence type="ECO:0000256" key="2">
    <source>
        <dbReference type="PIRSR" id="PIRSR620023-2"/>
    </source>
</evidence>
<keyword evidence="4" id="KW-0378">Hydrolase</keyword>
<dbReference type="NCBIfam" id="TIGR03590">
    <property type="entry name" value="PseG"/>
    <property type="match status" value="1"/>
</dbReference>
<evidence type="ECO:0000259" key="3">
    <source>
        <dbReference type="Pfam" id="PF04101"/>
    </source>
</evidence>
<gene>
    <name evidence="4" type="ORF">BDD21_2656</name>
</gene>
<dbReference type="Gene3D" id="3.40.50.11190">
    <property type="match status" value="1"/>
</dbReference>
<accession>A0A495V751</accession>
<comment type="caution">
    <text evidence="4">The sequence shown here is derived from an EMBL/GenBank/DDBJ whole genome shotgun (WGS) entry which is preliminary data.</text>
</comment>
<dbReference type="RefSeq" id="WP_120797541.1">
    <property type="nucleotide sequence ID" value="NZ_RBXL01000001.1"/>
</dbReference>
<dbReference type="SUPFAM" id="SSF53756">
    <property type="entry name" value="UDP-Glycosyltransferase/glycogen phosphorylase"/>
    <property type="match status" value="1"/>
</dbReference>
<organism evidence="4 5">
    <name type="scientific">Thiocapsa rosea</name>
    <dbReference type="NCBI Taxonomy" id="69360"/>
    <lineage>
        <taxon>Bacteria</taxon>
        <taxon>Pseudomonadati</taxon>
        <taxon>Pseudomonadota</taxon>
        <taxon>Gammaproteobacteria</taxon>
        <taxon>Chromatiales</taxon>
        <taxon>Chromatiaceae</taxon>
        <taxon>Thiocapsa</taxon>
    </lineage>
</organism>
<feature type="active site" description="Proton acceptor" evidence="1">
    <location>
        <position position="17"/>
    </location>
</feature>
<dbReference type="PANTHER" id="PTHR21015:SF22">
    <property type="entry name" value="GLYCOSYLTRANSFERASE"/>
    <property type="match status" value="1"/>
</dbReference>
<sequence length="368" mass="40005">MIVAFRTDASLDIGTGHVMRCLTLADALRERGAACRFICRAHPGNLIDLVRDRGHTVVDLPAASYDLPPASVTASAPAHARWLGTDWATDARQTANALADAPFDWIIVDHYALDARWEHLLRPACQRLMVIDDLADRPHDCDLLLDQNLGRNAGDYASQVPRDCTLLIGPRYALLRPEFAALRAQSLARREKPQFKRLLITMGGVDKDNATGQVLDALKDCALPAGCEITVVMGPHAPWLEKIKAQGHGMPWSTTVLTNVADMARLMTESDLVIGAAGSSSWERCCLALPSMILVLADNQRVIAHALQANGAARLAELSTLRRELSAFIQELTSIEATLTNVRTGAPAITDGLGALRVTAQIMEQRCQ</sequence>
<dbReference type="InterPro" id="IPR007235">
    <property type="entry name" value="Glyco_trans_28_C"/>
</dbReference>
<feature type="domain" description="Glycosyl transferase family 28 C-terminal" evidence="3">
    <location>
        <begin position="211"/>
        <end position="336"/>
    </location>
</feature>